<evidence type="ECO:0000256" key="2">
    <source>
        <dbReference type="SAM" id="Phobius"/>
    </source>
</evidence>
<proteinExistence type="predicted"/>
<feature type="domain" description="RRM" evidence="3">
    <location>
        <begin position="1"/>
        <end position="42"/>
    </location>
</feature>
<accession>A0ABR2M611</accession>
<comment type="caution">
    <text evidence="4">The sequence shown here is derived from an EMBL/GenBank/DDBJ whole genome shotgun (WGS) entry which is preliminary data.</text>
</comment>
<dbReference type="Proteomes" id="UP001412067">
    <property type="component" value="Unassembled WGS sequence"/>
</dbReference>
<keyword evidence="2" id="KW-0472">Membrane</keyword>
<evidence type="ECO:0000313" key="4">
    <source>
        <dbReference type="EMBL" id="KAK8959091.1"/>
    </source>
</evidence>
<evidence type="ECO:0000313" key="5">
    <source>
        <dbReference type="Proteomes" id="UP001412067"/>
    </source>
</evidence>
<protein>
    <recommendedName>
        <fullName evidence="3">RRM domain-containing protein</fullName>
    </recommendedName>
</protein>
<sequence>MLPKNVTDGEMTALFSKYGHVKDLQILRGSQQTSKGTVFFIFYSIINVCLDLIVAP</sequence>
<keyword evidence="1" id="KW-0694">RNA-binding</keyword>
<gene>
    <name evidence="4" type="ORF">KSP40_PGU004204</name>
</gene>
<evidence type="ECO:0000256" key="1">
    <source>
        <dbReference type="PROSITE-ProRule" id="PRU00176"/>
    </source>
</evidence>
<reference evidence="4 5" key="1">
    <citation type="journal article" date="2022" name="Nat. Plants">
        <title>Genomes of leafy and leafless Platanthera orchids illuminate the evolution of mycoheterotrophy.</title>
        <authorList>
            <person name="Li M.H."/>
            <person name="Liu K.W."/>
            <person name="Li Z."/>
            <person name="Lu H.C."/>
            <person name="Ye Q.L."/>
            <person name="Zhang D."/>
            <person name="Wang J.Y."/>
            <person name="Li Y.F."/>
            <person name="Zhong Z.M."/>
            <person name="Liu X."/>
            <person name="Yu X."/>
            <person name="Liu D.K."/>
            <person name="Tu X.D."/>
            <person name="Liu B."/>
            <person name="Hao Y."/>
            <person name="Liao X.Y."/>
            <person name="Jiang Y.T."/>
            <person name="Sun W.H."/>
            <person name="Chen J."/>
            <person name="Chen Y.Q."/>
            <person name="Ai Y."/>
            <person name="Zhai J.W."/>
            <person name="Wu S.S."/>
            <person name="Zhou Z."/>
            <person name="Hsiao Y.Y."/>
            <person name="Wu W.L."/>
            <person name="Chen Y.Y."/>
            <person name="Lin Y.F."/>
            <person name="Hsu J.L."/>
            <person name="Li C.Y."/>
            <person name="Wang Z.W."/>
            <person name="Zhao X."/>
            <person name="Zhong W.Y."/>
            <person name="Ma X.K."/>
            <person name="Ma L."/>
            <person name="Huang J."/>
            <person name="Chen G.Z."/>
            <person name="Huang M.Z."/>
            <person name="Huang L."/>
            <person name="Peng D.H."/>
            <person name="Luo Y.B."/>
            <person name="Zou S.Q."/>
            <person name="Chen S.P."/>
            <person name="Lan S."/>
            <person name="Tsai W.C."/>
            <person name="Van de Peer Y."/>
            <person name="Liu Z.J."/>
        </authorList>
    </citation>
    <scope>NUCLEOTIDE SEQUENCE [LARGE SCALE GENOMIC DNA]</scope>
    <source>
        <strain evidence="4">Lor288</strain>
    </source>
</reference>
<dbReference type="EMBL" id="JBBWWR010000012">
    <property type="protein sequence ID" value="KAK8959091.1"/>
    <property type="molecule type" value="Genomic_DNA"/>
</dbReference>
<dbReference type="Pfam" id="PF00076">
    <property type="entry name" value="RRM_1"/>
    <property type="match status" value="1"/>
</dbReference>
<dbReference type="InterPro" id="IPR000504">
    <property type="entry name" value="RRM_dom"/>
</dbReference>
<keyword evidence="2" id="KW-1133">Transmembrane helix</keyword>
<dbReference type="Gene3D" id="3.30.70.330">
    <property type="match status" value="1"/>
</dbReference>
<keyword evidence="5" id="KW-1185">Reference proteome</keyword>
<keyword evidence="2" id="KW-0812">Transmembrane</keyword>
<dbReference type="InterPro" id="IPR035979">
    <property type="entry name" value="RBD_domain_sf"/>
</dbReference>
<dbReference type="PROSITE" id="PS50102">
    <property type="entry name" value="RRM"/>
    <property type="match status" value="1"/>
</dbReference>
<feature type="transmembrane region" description="Helical" evidence="2">
    <location>
        <begin position="37"/>
        <end position="55"/>
    </location>
</feature>
<evidence type="ECO:0000259" key="3">
    <source>
        <dbReference type="PROSITE" id="PS50102"/>
    </source>
</evidence>
<organism evidence="4 5">
    <name type="scientific">Platanthera guangdongensis</name>
    <dbReference type="NCBI Taxonomy" id="2320717"/>
    <lineage>
        <taxon>Eukaryota</taxon>
        <taxon>Viridiplantae</taxon>
        <taxon>Streptophyta</taxon>
        <taxon>Embryophyta</taxon>
        <taxon>Tracheophyta</taxon>
        <taxon>Spermatophyta</taxon>
        <taxon>Magnoliopsida</taxon>
        <taxon>Liliopsida</taxon>
        <taxon>Asparagales</taxon>
        <taxon>Orchidaceae</taxon>
        <taxon>Orchidoideae</taxon>
        <taxon>Orchideae</taxon>
        <taxon>Orchidinae</taxon>
        <taxon>Platanthera</taxon>
    </lineage>
</organism>
<dbReference type="SUPFAM" id="SSF54928">
    <property type="entry name" value="RNA-binding domain, RBD"/>
    <property type="match status" value="1"/>
</dbReference>
<dbReference type="InterPro" id="IPR012677">
    <property type="entry name" value="Nucleotide-bd_a/b_plait_sf"/>
</dbReference>
<name>A0ABR2M611_9ASPA</name>